<accession>A0A7S3HIC8</accession>
<organism evidence="1">
    <name type="scientific">Spumella elongata</name>
    <dbReference type="NCBI Taxonomy" id="89044"/>
    <lineage>
        <taxon>Eukaryota</taxon>
        <taxon>Sar</taxon>
        <taxon>Stramenopiles</taxon>
        <taxon>Ochrophyta</taxon>
        <taxon>Chrysophyceae</taxon>
        <taxon>Chromulinales</taxon>
        <taxon>Chromulinaceae</taxon>
        <taxon>Spumella</taxon>
    </lineage>
</organism>
<dbReference type="AlphaFoldDB" id="A0A7S3HIC8"/>
<gene>
    <name evidence="1" type="ORF">SELO1098_LOCUS24684</name>
</gene>
<dbReference type="EMBL" id="HBIC01048381">
    <property type="protein sequence ID" value="CAE0295832.1"/>
    <property type="molecule type" value="Transcribed_RNA"/>
</dbReference>
<sequence length="107" mass="11708">MVFAMTCFAEAAKEDPHFFDESGLREMLSLAATDFDAYCEGTRGWHALTWINFAALSEWLYCLLLAAGVIASAADLEAHAAADRCRQRLVVVGAQEGRWVYCASPSA</sequence>
<protein>
    <submittedName>
        <fullName evidence="1">Uncharacterized protein</fullName>
    </submittedName>
</protein>
<evidence type="ECO:0000313" key="1">
    <source>
        <dbReference type="EMBL" id="CAE0295832.1"/>
    </source>
</evidence>
<proteinExistence type="predicted"/>
<reference evidence="1" key="1">
    <citation type="submission" date="2021-01" db="EMBL/GenBank/DDBJ databases">
        <authorList>
            <person name="Corre E."/>
            <person name="Pelletier E."/>
            <person name="Niang G."/>
            <person name="Scheremetjew M."/>
            <person name="Finn R."/>
            <person name="Kale V."/>
            <person name="Holt S."/>
            <person name="Cochrane G."/>
            <person name="Meng A."/>
            <person name="Brown T."/>
            <person name="Cohen L."/>
        </authorList>
    </citation>
    <scope>NUCLEOTIDE SEQUENCE</scope>
    <source>
        <strain evidence="1">CCAP 955/1</strain>
    </source>
</reference>
<name>A0A7S3HIC8_9STRA</name>